<evidence type="ECO:0000256" key="1">
    <source>
        <dbReference type="SAM" id="SignalP"/>
    </source>
</evidence>
<reference evidence="2 3" key="1">
    <citation type="submission" date="2019-02" db="EMBL/GenBank/DDBJ databases">
        <title>Draft genome sequences of novel Actinobacteria.</title>
        <authorList>
            <person name="Sahin N."/>
            <person name="Ay H."/>
            <person name="Saygin H."/>
        </authorList>
    </citation>
    <scope>NUCLEOTIDE SEQUENCE [LARGE SCALE GENOMIC DNA]</scope>
    <source>
        <strain evidence="2 3">16K104</strain>
    </source>
</reference>
<evidence type="ECO:0008006" key="4">
    <source>
        <dbReference type="Google" id="ProtNLM"/>
    </source>
</evidence>
<comment type="caution">
    <text evidence="2">The sequence shown here is derived from an EMBL/GenBank/DDBJ whole genome shotgun (WGS) entry which is preliminary data.</text>
</comment>
<evidence type="ECO:0000313" key="2">
    <source>
        <dbReference type="EMBL" id="TDD19411.1"/>
    </source>
</evidence>
<feature type="signal peptide" evidence="1">
    <location>
        <begin position="1"/>
        <end position="24"/>
    </location>
</feature>
<keyword evidence="1" id="KW-0732">Signal</keyword>
<dbReference type="EMBL" id="SMKR01000116">
    <property type="protein sequence ID" value="TDD19411.1"/>
    <property type="molecule type" value="Genomic_DNA"/>
</dbReference>
<dbReference type="RefSeq" id="WP_132323888.1">
    <property type="nucleotide sequence ID" value="NZ_SMKR01000116.1"/>
</dbReference>
<protein>
    <recommendedName>
        <fullName evidence="4">Basic secretory peptidase family protein</fullName>
    </recommendedName>
</protein>
<accession>A0A4R4WLL9</accession>
<proteinExistence type="predicted"/>
<sequence>MKHPRRLLAGVAALALLGTSGVVAVRLQQGGSAVGSSAAAVRATATPGQLTDAQQAARRTAVDALLARRGAAVLNGDLEGFLAIVDPTQPELVARQKMLFTNLRKFKFHSLKYFVADERPSKVLITRYGAGIFSTRVMMRYQLTGLDRKPVQTDLGYAFVERAGSWVLVDDSAIEETLSPDGHRQPWDFQEIAVIRSGKVLVVVDNGEQALGRKIAKVSRGAVEGVQRHWRRPWSGAVMVVAMSEPRVMATVWTAGGGQGWTIAAKAVSLYDGDPWAQKSVPPVSSRIVVNPAVRSKLDQDLLVHEMTHVATLQLGIRTPVWLVEGIAEYVRCASIEDDPHWTVDPYRKTVRTKYLPSMKVLPTQAEFDAAGDKSYGQSWWITAYLVAELEEKGVAALYADLAQHNTSQKRYAAILRKHTGKTATQLVAAVKKFEG</sequence>
<evidence type="ECO:0000313" key="3">
    <source>
        <dbReference type="Proteomes" id="UP000295172"/>
    </source>
</evidence>
<dbReference type="Pfam" id="PF04450">
    <property type="entry name" value="BSP"/>
    <property type="match status" value="1"/>
</dbReference>
<dbReference type="OrthoDB" id="5242307at2"/>
<gene>
    <name evidence="2" type="ORF">E1218_24085</name>
</gene>
<dbReference type="AlphaFoldDB" id="A0A4R4WLL9"/>
<name>A0A4R4WLL9_9ACTN</name>
<dbReference type="Proteomes" id="UP000295172">
    <property type="component" value="Unassembled WGS sequence"/>
</dbReference>
<keyword evidence="3" id="KW-1185">Reference proteome</keyword>
<feature type="chain" id="PRO_5020852528" description="Basic secretory peptidase family protein" evidence="1">
    <location>
        <begin position="25"/>
        <end position="436"/>
    </location>
</feature>
<dbReference type="InterPro" id="IPR007541">
    <property type="entry name" value="Uncharacterised_BSP"/>
</dbReference>
<organism evidence="2 3">
    <name type="scientific">Kribbella turkmenica</name>
    <dbReference type="NCBI Taxonomy" id="2530375"/>
    <lineage>
        <taxon>Bacteria</taxon>
        <taxon>Bacillati</taxon>
        <taxon>Actinomycetota</taxon>
        <taxon>Actinomycetes</taxon>
        <taxon>Propionibacteriales</taxon>
        <taxon>Kribbellaceae</taxon>
        <taxon>Kribbella</taxon>
    </lineage>
</organism>